<sequence length="56" mass="6224">MPFILESVSAPIVAPIDSEGNRLSLTVNLSLISRTAWDAQDIFDLYDPDSSMRNIK</sequence>
<proteinExistence type="predicted"/>
<name>A0ABN0JR94_9GAMM</name>
<dbReference type="EMBL" id="APOJ01000016">
    <property type="protein sequence ID" value="ENU27956.1"/>
    <property type="molecule type" value="Genomic_DNA"/>
</dbReference>
<protein>
    <submittedName>
        <fullName evidence="1">Uncharacterized protein</fullName>
    </submittedName>
</protein>
<dbReference type="Proteomes" id="UP000013190">
    <property type="component" value="Unassembled WGS sequence"/>
</dbReference>
<reference evidence="1 2" key="2">
    <citation type="journal article" date="2016" name="Int. J. Syst. Evol. Microbiol.">
        <title>Taxonomy of haemolytic and/or proteolytic strains of the genus Acinetobacter with the proposal of Acinetobacter courvalinii sp. nov. (genomic species 14 sensu Bouvet &amp; Jeanjean), Acinetobacter dispersus sp. nov. (genomic species 17), Acinetobacter modestus sp. nov., Acinetobacter proteolyticus sp. nov. and Acinetobacter vivianii sp. nov.</title>
        <authorList>
            <person name="Nemec A."/>
            <person name="Radolfova-Krizova L."/>
            <person name="Maixnerova M."/>
            <person name="Vrestiakova E."/>
            <person name="Jezek P."/>
            <person name="Sedo O."/>
        </authorList>
    </citation>
    <scope>NUCLEOTIDE SEQUENCE [LARGE SCALE GENOMIC DNA]</scope>
    <source>
        <strain evidence="1 2">NIPH 236</strain>
    </source>
</reference>
<comment type="caution">
    <text evidence="1">The sequence shown here is derived from an EMBL/GenBank/DDBJ whole genome shotgun (WGS) entry which is preliminary data.</text>
</comment>
<gene>
    <name evidence="1" type="ORF">F992_00788</name>
</gene>
<evidence type="ECO:0000313" key="1">
    <source>
        <dbReference type="EMBL" id="ENU27956.1"/>
    </source>
</evidence>
<evidence type="ECO:0000313" key="2">
    <source>
        <dbReference type="Proteomes" id="UP000013190"/>
    </source>
</evidence>
<keyword evidence="2" id="KW-1185">Reference proteome</keyword>
<accession>A0ABN0JR94</accession>
<organism evidence="1 2">
    <name type="scientific">Acinetobacter modestus</name>
    <dbReference type="NCBI Taxonomy" id="1776740"/>
    <lineage>
        <taxon>Bacteria</taxon>
        <taxon>Pseudomonadati</taxon>
        <taxon>Pseudomonadota</taxon>
        <taxon>Gammaproteobacteria</taxon>
        <taxon>Moraxellales</taxon>
        <taxon>Moraxellaceae</taxon>
        <taxon>Acinetobacter</taxon>
    </lineage>
</organism>
<reference evidence="2" key="1">
    <citation type="submission" date="2013-02" db="EMBL/GenBank/DDBJ databases">
        <title>The Genome Sequence of Acinetobacter sp. NIPH 236.</title>
        <authorList>
            <consortium name="The Broad Institute Genome Sequencing Platform"/>
            <consortium name="The Broad Institute Genome Sequencing Center for Infectious Disease"/>
            <person name="Cerqueira G."/>
            <person name="Feldgarden M."/>
            <person name="Courvalin P."/>
            <person name="Perichon B."/>
            <person name="Grillot-Courvalin C."/>
            <person name="Clermont D."/>
            <person name="Rocha E."/>
            <person name="Yoon E.-J."/>
            <person name="Nemec A."/>
            <person name="Walker B."/>
            <person name="Young S.K."/>
            <person name="Zeng Q."/>
            <person name="Gargeya S."/>
            <person name="Fitzgerald M."/>
            <person name="Haas B."/>
            <person name="Abouelleil A."/>
            <person name="Alvarado L."/>
            <person name="Arachchi H.M."/>
            <person name="Berlin A.M."/>
            <person name="Chapman S.B."/>
            <person name="Dewar J."/>
            <person name="Goldberg J."/>
            <person name="Griggs A."/>
            <person name="Gujja S."/>
            <person name="Hansen M."/>
            <person name="Howarth C."/>
            <person name="Imamovic A."/>
            <person name="Larimer J."/>
            <person name="McCowan C."/>
            <person name="Murphy C."/>
            <person name="Neiman D."/>
            <person name="Pearson M."/>
            <person name="Priest M."/>
            <person name="Roberts A."/>
            <person name="Saif S."/>
            <person name="Shea T."/>
            <person name="Sisk P."/>
            <person name="Sykes S."/>
            <person name="Wortman J."/>
            <person name="Nusbaum C."/>
            <person name="Birren B."/>
        </authorList>
    </citation>
    <scope>NUCLEOTIDE SEQUENCE [LARGE SCALE GENOMIC DNA]</scope>
    <source>
        <strain evidence="2">NIPH 236</strain>
    </source>
</reference>